<dbReference type="PANTHER" id="PTHR37804">
    <property type="entry name" value="CDAA REGULATORY PROTEIN CDAR"/>
    <property type="match status" value="1"/>
</dbReference>
<dbReference type="Proteomes" id="UP001193389">
    <property type="component" value="Chromosome"/>
</dbReference>
<accession>A0A5K7S5P7</accession>
<keyword evidence="1" id="KW-0472">Membrane</keyword>
<dbReference type="Gene3D" id="2.170.120.40">
    <property type="entry name" value="YbbR-like domain"/>
    <property type="match status" value="1"/>
</dbReference>
<feature type="transmembrane region" description="Helical" evidence="1">
    <location>
        <begin position="41"/>
        <end position="60"/>
    </location>
</feature>
<evidence type="ECO:0008006" key="4">
    <source>
        <dbReference type="Google" id="ProtNLM"/>
    </source>
</evidence>
<organism evidence="2 3">
    <name type="scientific">Aquipluma nitroreducens</name>
    <dbReference type="NCBI Taxonomy" id="2010828"/>
    <lineage>
        <taxon>Bacteria</taxon>
        <taxon>Pseudomonadati</taxon>
        <taxon>Bacteroidota</taxon>
        <taxon>Bacteroidia</taxon>
        <taxon>Marinilabiliales</taxon>
        <taxon>Prolixibacteraceae</taxon>
        <taxon>Aquipluma</taxon>
    </lineage>
</organism>
<dbReference type="InterPro" id="IPR053154">
    <property type="entry name" value="c-di-AMP_regulator"/>
</dbReference>
<dbReference type="Gene3D" id="2.170.120.30">
    <property type="match status" value="1"/>
</dbReference>
<dbReference type="PANTHER" id="PTHR37804:SF1">
    <property type="entry name" value="CDAA REGULATORY PROTEIN CDAR"/>
    <property type="match status" value="1"/>
</dbReference>
<dbReference type="KEGG" id="anf:AQPE_0957"/>
<evidence type="ECO:0000256" key="1">
    <source>
        <dbReference type="SAM" id="Phobius"/>
    </source>
</evidence>
<dbReference type="EMBL" id="AP018694">
    <property type="protein sequence ID" value="BBE16810.1"/>
    <property type="molecule type" value="Genomic_DNA"/>
</dbReference>
<sequence length="348" mass="40020">MGRPEYSGSTHFFIFDAVKTNWVYKLVKYLKKVYFRNDKRVAAYLVCVTIATGFWFLNALSKTYTVEIIAPVEYYNFPNNKTFTGNLPEKVELTVRAHGFTILRHEFSFLLSPLSFNVNEMTNNRMMENKKTSFAFPTRQFLTELSYQLSNDIEILNMNPDTLFFSFGKMTQKHVRVKPVVNVNLKKQFLISGEITTEPKTILVNGPKATLDTLQFVYTKALVFHAVDLPIRIKAQISPVKDLFFDPQSVELAIPVDEYTEAQQSVPVMLTNEPGNVKIKLFPAKVKVSFLVGLSRFTEIHPEDFKLAVSYSDIEEGIQRLRIKMVTAPAFLYDVKITPDEIEYLIEN</sequence>
<keyword evidence="1" id="KW-0812">Transmembrane</keyword>
<protein>
    <recommendedName>
        <fullName evidence="4">YbbR-like domain-containing protein</fullName>
    </recommendedName>
</protein>
<keyword evidence="3" id="KW-1185">Reference proteome</keyword>
<reference evidence="2" key="1">
    <citation type="journal article" date="2020" name="Int. J. Syst. Evol. Microbiol.">
        <title>Aquipluma nitroreducens gen. nov. sp. nov., a novel facultatively anaerobic bacterium isolated from a freshwater lake.</title>
        <authorList>
            <person name="Watanabe M."/>
            <person name="Kojima H."/>
            <person name="Fukui M."/>
        </authorList>
    </citation>
    <scope>NUCLEOTIDE SEQUENCE</scope>
    <source>
        <strain evidence="2">MeG22</strain>
    </source>
</reference>
<evidence type="ECO:0000313" key="2">
    <source>
        <dbReference type="EMBL" id="BBE16810.1"/>
    </source>
</evidence>
<proteinExistence type="predicted"/>
<gene>
    <name evidence="2" type="ORF">AQPE_0957</name>
</gene>
<dbReference type="AlphaFoldDB" id="A0A5K7S5P7"/>
<name>A0A5K7S5P7_9BACT</name>
<keyword evidence="1" id="KW-1133">Transmembrane helix</keyword>
<evidence type="ECO:0000313" key="3">
    <source>
        <dbReference type="Proteomes" id="UP001193389"/>
    </source>
</evidence>